<dbReference type="Gene3D" id="2.160.10.10">
    <property type="entry name" value="Hexapeptide repeat proteins"/>
    <property type="match status" value="1"/>
</dbReference>
<evidence type="ECO:0000256" key="1">
    <source>
        <dbReference type="SAM" id="MobiDB-lite"/>
    </source>
</evidence>
<dbReference type="SUPFAM" id="SSF51161">
    <property type="entry name" value="Trimeric LpxA-like enzymes"/>
    <property type="match status" value="1"/>
</dbReference>
<feature type="compositionally biased region" description="Basic residues" evidence="1">
    <location>
        <begin position="80"/>
        <end position="93"/>
    </location>
</feature>
<gene>
    <name evidence="2" type="ORF">GCM10025867_36180</name>
</gene>
<organism evidence="2 3">
    <name type="scientific">Frondihabitans sucicola</name>
    <dbReference type="NCBI Taxonomy" id="1268041"/>
    <lineage>
        <taxon>Bacteria</taxon>
        <taxon>Bacillati</taxon>
        <taxon>Actinomycetota</taxon>
        <taxon>Actinomycetes</taxon>
        <taxon>Micrococcales</taxon>
        <taxon>Microbacteriaceae</taxon>
        <taxon>Frondihabitans</taxon>
    </lineage>
</organism>
<evidence type="ECO:0000313" key="2">
    <source>
        <dbReference type="EMBL" id="BDZ51377.1"/>
    </source>
</evidence>
<reference evidence="3" key="1">
    <citation type="journal article" date="2019" name="Int. J. Syst. Evol. Microbiol.">
        <title>The Global Catalogue of Microorganisms (GCM) 10K type strain sequencing project: providing services to taxonomists for standard genome sequencing and annotation.</title>
        <authorList>
            <consortium name="The Broad Institute Genomics Platform"/>
            <consortium name="The Broad Institute Genome Sequencing Center for Infectious Disease"/>
            <person name="Wu L."/>
            <person name="Ma J."/>
        </authorList>
    </citation>
    <scope>NUCLEOTIDE SEQUENCE [LARGE SCALE GENOMIC DNA]</scope>
    <source>
        <strain evidence="3">NBRC 108728</strain>
    </source>
</reference>
<proteinExistence type="predicted"/>
<dbReference type="RefSeq" id="WP_286344152.1">
    <property type="nucleotide sequence ID" value="NZ_AP027732.1"/>
</dbReference>
<sequence>MTQGRFLPIHEPERVSIDQGCTVLDDGGIRLAAEAMVGPKATSITVGHPVDPDRSPIDVAENVWIGAGATAPPAPAGRARTLRARSRRSAFCG</sequence>
<evidence type="ECO:0000313" key="3">
    <source>
        <dbReference type="Proteomes" id="UP001321486"/>
    </source>
</evidence>
<feature type="region of interest" description="Disordered" evidence="1">
    <location>
        <begin position="74"/>
        <end position="93"/>
    </location>
</feature>
<accession>A0ABN6Y5E9</accession>
<dbReference type="InterPro" id="IPR011004">
    <property type="entry name" value="Trimer_LpxA-like_sf"/>
</dbReference>
<name>A0ABN6Y5E9_9MICO</name>
<dbReference type="EMBL" id="AP027732">
    <property type="protein sequence ID" value="BDZ51377.1"/>
    <property type="molecule type" value="Genomic_DNA"/>
</dbReference>
<dbReference type="Proteomes" id="UP001321486">
    <property type="component" value="Chromosome"/>
</dbReference>
<keyword evidence="3" id="KW-1185">Reference proteome</keyword>
<protein>
    <submittedName>
        <fullName evidence="2">Uncharacterized protein</fullName>
    </submittedName>
</protein>